<dbReference type="CDD" id="cd00009">
    <property type="entry name" value="AAA"/>
    <property type="match status" value="1"/>
</dbReference>
<accession>A0A3P9L2M3</accession>
<feature type="region of interest" description="Disordered" evidence="1">
    <location>
        <begin position="854"/>
        <end position="941"/>
    </location>
</feature>
<evidence type="ECO:0000313" key="3">
    <source>
        <dbReference type="Ensembl" id="ENSORLP00020014916.1"/>
    </source>
</evidence>
<dbReference type="Ensembl" id="ENSORLT00020033241.1">
    <property type="protein sequence ID" value="ENSORLP00020014916.1"/>
    <property type="gene ID" value="ENSORLG00020015926.1"/>
</dbReference>
<feature type="region of interest" description="Disordered" evidence="1">
    <location>
        <begin position="631"/>
        <end position="688"/>
    </location>
</feature>
<dbReference type="Gene3D" id="3.40.50.300">
    <property type="entry name" value="P-loop containing nucleotide triphosphate hydrolases"/>
    <property type="match status" value="2"/>
</dbReference>
<organism evidence="3 4">
    <name type="scientific">Oryzias latipes</name>
    <name type="common">Japanese rice fish</name>
    <name type="synonym">Japanese killifish</name>
    <dbReference type="NCBI Taxonomy" id="8090"/>
    <lineage>
        <taxon>Eukaryota</taxon>
        <taxon>Metazoa</taxon>
        <taxon>Chordata</taxon>
        <taxon>Craniata</taxon>
        <taxon>Vertebrata</taxon>
        <taxon>Euteleostomi</taxon>
        <taxon>Actinopterygii</taxon>
        <taxon>Neopterygii</taxon>
        <taxon>Teleostei</taxon>
        <taxon>Neoteleostei</taxon>
        <taxon>Acanthomorphata</taxon>
        <taxon>Ovalentaria</taxon>
        <taxon>Atherinomorphae</taxon>
        <taxon>Beloniformes</taxon>
        <taxon>Adrianichthyidae</taxon>
        <taxon>Oryziinae</taxon>
        <taxon>Oryzias</taxon>
    </lineage>
</organism>
<feature type="compositionally biased region" description="Polar residues" evidence="1">
    <location>
        <begin position="135"/>
        <end position="152"/>
    </location>
</feature>
<feature type="compositionally biased region" description="Acidic residues" evidence="1">
    <location>
        <begin position="1021"/>
        <end position="1030"/>
    </location>
</feature>
<evidence type="ECO:0000313" key="4">
    <source>
        <dbReference type="Proteomes" id="UP000265180"/>
    </source>
</evidence>
<feature type="compositionally biased region" description="Polar residues" evidence="1">
    <location>
        <begin position="1166"/>
        <end position="1175"/>
    </location>
</feature>
<dbReference type="GO" id="GO:0016887">
    <property type="term" value="F:ATP hydrolysis activity"/>
    <property type="evidence" value="ECO:0007669"/>
    <property type="project" value="InterPro"/>
</dbReference>
<dbReference type="Proteomes" id="UP000265180">
    <property type="component" value="Chromosome 8"/>
</dbReference>
<feature type="region of interest" description="Disordered" evidence="1">
    <location>
        <begin position="304"/>
        <end position="338"/>
    </location>
</feature>
<feature type="compositionally biased region" description="Low complexity" evidence="1">
    <location>
        <begin position="1468"/>
        <end position="1482"/>
    </location>
</feature>
<dbReference type="InterPro" id="IPR003959">
    <property type="entry name" value="ATPase_AAA_core"/>
</dbReference>
<feature type="domain" description="AAA+ ATPase" evidence="2">
    <location>
        <begin position="1038"/>
        <end position="1281"/>
    </location>
</feature>
<feature type="compositionally biased region" description="Polar residues" evidence="1">
    <location>
        <begin position="674"/>
        <end position="686"/>
    </location>
</feature>
<dbReference type="Pfam" id="PF00004">
    <property type="entry name" value="AAA"/>
    <property type="match status" value="1"/>
</dbReference>
<feature type="region of interest" description="Disordered" evidence="1">
    <location>
        <begin position="1"/>
        <end position="208"/>
    </location>
</feature>
<dbReference type="PANTHER" id="PTHR23389:SF21">
    <property type="entry name" value="ATPASE FAMILY AAA DOMAIN-CONTAINING PROTEIN 5"/>
    <property type="match status" value="1"/>
</dbReference>
<dbReference type="PANTHER" id="PTHR23389">
    <property type="entry name" value="CHROMOSOME TRANSMISSION FIDELITY FACTOR 18"/>
    <property type="match status" value="1"/>
</dbReference>
<dbReference type="FunFam" id="3.40.50.300:FF:003654">
    <property type="entry name" value="Uncharacterized protein"/>
    <property type="match status" value="1"/>
</dbReference>
<feature type="region of interest" description="Disordered" evidence="1">
    <location>
        <begin position="1438"/>
        <end position="1511"/>
    </location>
</feature>
<feature type="compositionally biased region" description="Polar residues" evidence="1">
    <location>
        <begin position="1106"/>
        <end position="1117"/>
    </location>
</feature>
<sequence>MAGVAAMASVIEDFDTQPCKKSRKDSGGPAAKPITNYFSPVPKPVEKPFSPPHSNNIMSYFYRKASSSKEQTCPPEPSLEKCQESQDEEKQRKSEGKRLPSQKRGKKSGRDARQLVPAESIGDVDCMIVEEAPENTDSAAELQSTVDASESDQPQKMDIKSESALQTSELTPRNESKSTKASQKQRKKKQNPSEPEKEVECDVSLKASDEEAACIKDSTVKISFEEFLRSQSKNEDNKSNDEGIKTMSEEKTKAEQLDIPTAEQHVDLLASPLQISPRTVTIQAEVHAISPDREDVKRVGKLASIFNQKRRSNSPVETSTSPHTDSGPKLSSPTVKLKSNVVLQEEDLELSVLESESTPKCSEAERKQFMAAFKQPGVDGPKSKPVKSQGKQKEATEKTQNAADKTADGEDVIMQPTVEEIQREKKEATKKRPKKGRIEATEKNEAANTSPAGPDVTDAAAAPPVPVMRRSRREAVIRQTSQSTPTTPVRKTRRQQASNEAVTPSISQESPLKLVPSKTRKSKYCVFVAEIISPPDTKQSPIRIKFSRVNKNRSTSEDDREVDKASSQKSRAPHESHKRKQAKKLVEKAKQVIEQNKKSAVKQEPVRRSGRNKAVIKRSYCEDEDSVICLEDQSTSSQNAPEKKKPQKALRSLNDVLGKAAPAKIDFRAAPGSKSASPGQEKSAQRPSAVISIFDDSSCEGSENSKDDGQFRARREFLKSGLPESFKKQIARTVASKEAYSVSCSSFQPVSHTTQPPDDCPLWNLPWPESSLLSHLKEPWGQTLNPLPAISGSLGVKTKSSCRNAAQTRWDWRPGFSESVRQLLVEEFRTSNPNFPAEMCITRLVKRRADHQLLSTPSEPKAGIKDISSSTQPVGGKRKRRSDEGETTAKVAKKQKSSQSEEKVPTAAPESPRRESRTRRSQRSRLQDGEGGKKKKATSAATLNEDDCVVVPDHVVVVEDTRKKDVVEDLLWTDKYQPQLCSEIIDNPASVKRLYSWLKEWKLRTDREEKKNQKSNKPEEGTIDSDWDGPDEYGEDTLCNTMLIVGPTGVGKTAAVYACAQELGFKVFEVNASSQRSGRLILSQLKEATQSHQVDSQGRGAPKHSYFTSYGRSSASGTLRPGSSPRKGNSPRRVVSSPRKNPQSPREAKKGGLAPVSLANFFKVGKSTNKESPNSTKDEQKVAPKKVLKASESGSKNKDLAAKSSSSDSTSSNKSGEERSKKTATSLILFEEVDVIFDDDSGFLAAIKTFMSTTKRPVILTTSDPAFSSIFDGSFEEVRFKPPSVMNVGGFLQLLCLAEDVRTDPSDVRSLLRLNGCDIRQSLLQLQFWSSGADGRPSAETQKHTHSISKAKLEPGRAAAVPSLPLCEKGCTQSKLGLLNIEPDKDIWKLLRSPMTEPINWELLMESKRRGVDLLYSNLETLLPLPQTQMSISKHVRPELSDSLPHNRPFGPSPQQPSPVCDGPPPSASSVNESNESDSSSPIKVSSRMKRNKKRVSLHNQDRLESESDSEDAFLSLRVKQTSTPTVEAEKEAVALAVETRKPLTPEERIKSVPVSQCLQSVADFMDDMSYMDSWLYYSDGGNLCRRTPPGGAVIKDGMTDEPRVETETDTEKWITESRTLEIQAAVEALSFHKCQESAADAWNKVQQLGGELEREATAEVTLPLAPHREGWTFTQESICQPQLVQQRSELMGSLMFGGVFGTLGNRQAAALDYLPVIRTICRSEQLKEQGKVKRRFLHYLDAIHLGLDRGTLQNLAEDFP</sequence>
<name>A0A3P9L2M3_ORYLA</name>
<dbReference type="InterPro" id="IPR003593">
    <property type="entry name" value="AAA+_ATPase"/>
</dbReference>
<feature type="region of interest" description="Disordered" evidence="1">
    <location>
        <begin position="227"/>
        <end position="255"/>
    </location>
</feature>
<feature type="compositionally biased region" description="Basic and acidic residues" evidence="1">
    <location>
        <begin position="78"/>
        <end position="98"/>
    </location>
</feature>
<dbReference type="GO" id="GO:0005524">
    <property type="term" value="F:ATP binding"/>
    <property type="evidence" value="ECO:0007669"/>
    <property type="project" value="InterPro"/>
</dbReference>
<feature type="compositionally biased region" description="Basic and acidic residues" evidence="1">
    <location>
        <begin position="584"/>
        <end position="597"/>
    </location>
</feature>
<feature type="compositionally biased region" description="Low complexity" evidence="1">
    <location>
        <begin position="451"/>
        <end position="462"/>
    </location>
</feature>
<feature type="region of interest" description="Disordered" evidence="1">
    <location>
        <begin position="537"/>
        <end position="614"/>
    </location>
</feature>
<evidence type="ECO:0000256" key="1">
    <source>
        <dbReference type="SAM" id="MobiDB-lite"/>
    </source>
</evidence>
<feature type="region of interest" description="Disordered" evidence="1">
    <location>
        <begin position="1164"/>
        <end position="1221"/>
    </location>
</feature>
<feature type="region of interest" description="Disordered" evidence="1">
    <location>
        <begin position="352"/>
        <end position="519"/>
    </location>
</feature>
<feature type="compositionally biased region" description="Basic and acidic residues" evidence="1">
    <location>
        <begin position="1006"/>
        <end position="1020"/>
    </location>
</feature>
<feature type="compositionally biased region" description="Polar residues" evidence="1">
    <location>
        <begin position="478"/>
        <end position="510"/>
    </location>
</feature>
<reference key="1">
    <citation type="journal article" date="2007" name="Nature">
        <title>The medaka draft genome and insights into vertebrate genome evolution.</title>
        <authorList>
            <person name="Kasahara M."/>
            <person name="Naruse K."/>
            <person name="Sasaki S."/>
            <person name="Nakatani Y."/>
            <person name="Qu W."/>
            <person name="Ahsan B."/>
            <person name="Yamada T."/>
            <person name="Nagayasu Y."/>
            <person name="Doi K."/>
            <person name="Kasai Y."/>
            <person name="Jindo T."/>
            <person name="Kobayashi D."/>
            <person name="Shimada A."/>
            <person name="Toyoda A."/>
            <person name="Kuroki Y."/>
            <person name="Fujiyama A."/>
            <person name="Sasaki T."/>
            <person name="Shimizu A."/>
            <person name="Asakawa S."/>
            <person name="Shimizu N."/>
            <person name="Hashimoto S."/>
            <person name="Yang J."/>
            <person name="Lee Y."/>
            <person name="Matsushima K."/>
            <person name="Sugano S."/>
            <person name="Sakaizumi M."/>
            <person name="Narita T."/>
            <person name="Ohishi K."/>
            <person name="Haga S."/>
            <person name="Ohta F."/>
            <person name="Nomoto H."/>
            <person name="Nogata K."/>
            <person name="Morishita T."/>
            <person name="Endo T."/>
            <person name="Shin-I T."/>
            <person name="Takeda H."/>
            <person name="Morishita S."/>
            <person name="Kohara Y."/>
        </authorList>
    </citation>
    <scope>NUCLEOTIDE SEQUENCE [LARGE SCALE GENOMIC DNA]</scope>
    <source>
        <strain>Hd-rR</strain>
    </source>
</reference>
<dbReference type="FunFam" id="3.40.50.300:FF:003363">
    <property type="entry name" value="ATPase family, AAA domain containing 5a"/>
    <property type="match status" value="1"/>
</dbReference>
<dbReference type="SMART" id="SM00382">
    <property type="entry name" value="AAA"/>
    <property type="match status" value="1"/>
</dbReference>
<dbReference type="SUPFAM" id="SSF52540">
    <property type="entry name" value="P-loop containing nucleoside triphosphate hydrolases"/>
    <property type="match status" value="1"/>
</dbReference>
<reference evidence="3" key="4">
    <citation type="submission" date="2025-09" db="UniProtKB">
        <authorList>
            <consortium name="Ensembl"/>
        </authorList>
    </citation>
    <scope>IDENTIFICATION</scope>
    <source>
        <strain evidence="3">HNI</strain>
    </source>
</reference>
<reference evidence="3" key="3">
    <citation type="submission" date="2025-08" db="UniProtKB">
        <authorList>
            <consortium name="Ensembl"/>
        </authorList>
    </citation>
    <scope>IDENTIFICATION</scope>
    <source>
        <strain evidence="3">HNI</strain>
    </source>
</reference>
<evidence type="ECO:0000259" key="2">
    <source>
        <dbReference type="SMART" id="SM00382"/>
    </source>
</evidence>
<reference evidence="3 4" key="2">
    <citation type="submission" date="2017-04" db="EMBL/GenBank/DDBJ databases">
        <title>CpG methylation of centromeres and impact of large insertions on vertebrate speciation.</title>
        <authorList>
            <person name="Ichikawa K."/>
            <person name="Yoshimura J."/>
            <person name="Morishita S."/>
        </authorList>
    </citation>
    <scope>NUCLEOTIDE SEQUENCE</scope>
    <source>
        <strain evidence="3 4">HNI</strain>
    </source>
</reference>
<feature type="region of interest" description="Disordered" evidence="1">
    <location>
        <begin position="1006"/>
        <end position="1030"/>
    </location>
</feature>
<feature type="region of interest" description="Disordered" evidence="1">
    <location>
        <begin position="1090"/>
        <end position="1152"/>
    </location>
</feature>
<dbReference type="InterPro" id="IPR027417">
    <property type="entry name" value="P-loop_NTPase"/>
</dbReference>
<feature type="compositionally biased region" description="Basic and acidic residues" evidence="1">
    <location>
        <begin position="554"/>
        <end position="566"/>
    </location>
</feature>
<feature type="compositionally biased region" description="Low complexity" evidence="1">
    <location>
        <begin position="1202"/>
        <end position="1214"/>
    </location>
</feature>
<feature type="compositionally biased region" description="Polar residues" evidence="1">
    <location>
        <begin position="313"/>
        <end position="334"/>
    </location>
</feature>
<feature type="compositionally biased region" description="Basic and acidic residues" evidence="1">
    <location>
        <begin position="436"/>
        <end position="445"/>
    </location>
</feature>
<protein>
    <submittedName>
        <fullName evidence="3">ATPase family AAA domain-containing protein 5</fullName>
    </submittedName>
</protein>
<feature type="compositionally biased region" description="Pro residues" evidence="1">
    <location>
        <begin position="1451"/>
        <end position="1467"/>
    </location>
</feature>
<proteinExistence type="predicted"/>
<feature type="compositionally biased region" description="Basic residues" evidence="1">
    <location>
        <begin position="1487"/>
        <end position="1497"/>
    </location>
</feature>